<proteinExistence type="predicted"/>
<name>A0A5D2HAX3_GOSDA</name>
<dbReference type="Proteomes" id="UP000323506">
    <property type="component" value="Chromosome A02"/>
</dbReference>
<gene>
    <name evidence="1" type="ORF">ES288_A02G065700v1</name>
</gene>
<organism evidence="1 2">
    <name type="scientific">Gossypium darwinii</name>
    <name type="common">Darwin's cotton</name>
    <name type="synonym">Gossypium barbadense var. darwinii</name>
    <dbReference type="NCBI Taxonomy" id="34276"/>
    <lineage>
        <taxon>Eukaryota</taxon>
        <taxon>Viridiplantae</taxon>
        <taxon>Streptophyta</taxon>
        <taxon>Embryophyta</taxon>
        <taxon>Tracheophyta</taxon>
        <taxon>Spermatophyta</taxon>
        <taxon>Magnoliopsida</taxon>
        <taxon>eudicotyledons</taxon>
        <taxon>Gunneridae</taxon>
        <taxon>Pentapetalae</taxon>
        <taxon>rosids</taxon>
        <taxon>malvids</taxon>
        <taxon>Malvales</taxon>
        <taxon>Malvaceae</taxon>
        <taxon>Malvoideae</taxon>
        <taxon>Gossypium</taxon>
    </lineage>
</organism>
<dbReference type="AlphaFoldDB" id="A0A5D2HAX3"/>
<evidence type="ECO:0000313" key="2">
    <source>
        <dbReference type="Proteomes" id="UP000323506"/>
    </source>
</evidence>
<dbReference type="PANTHER" id="PTHR35218">
    <property type="entry name" value="RNASE H DOMAIN-CONTAINING PROTEIN"/>
    <property type="match status" value="1"/>
</dbReference>
<protein>
    <recommendedName>
        <fullName evidence="3">DUF4283 domain-containing protein</fullName>
    </recommendedName>
</protein>
<sequence>MKFFGLVLQEMRVWKEQWRSLSRRTCTVRNHLISAGRIMINLWWEFRRLWKVIQAIENSCQQNKLEDPSNSLMVGMEVEMNQDEEMRISGEHAEVIVRRIGFLNSCRVKAKDFAGVIWVFWKDTVDVEILDLQPQAIHMRIWNTYCFSQFLCTTIYVSPQPTKRKMLWEYLGSLAEQIIEPWIGGAGLTRNKCLYFQEFMFNYSIYDLGFCGSQFTWSRGGMSQRLDRAG</sequence>
<accession>A0A5D2HAX3</accession>
<dbReference type="EMBL" id="CM017689">
    <property type="protein sequence ID" value="TYH27381.1"/>
    <property type="molecule type" value="Genomic_DNA"/>
</dbReference>
<reference evidence="1 2" key="1">
    <citation type="submission" date="2019-06" db="EMBL/GenBank/DDBJ databases">
        <title>WGS assembly of Gossypium darwinii.</title>
        <authorList>
            <person name="Chen Z.J."/>
            <person name="Sreedasyam A."/>
            <person name="Ando A."/>
            <person name="Song Q."/>
            <person name="De L."/>
            <person name="Hulse-Kemp A."/>
            <person name="Ding M."/>
            <person name="Ye W."/>
            <person name="Kirkbride R."/>
            <person name="Jenkins J."/>
            <person name="Plott C."/>
            <person name="Lovell J."/>
            <person name="Lin Y.-M."/>
            <person name="Vaughn R."/>
            <person name="Liu B."/>
            <person name="Li W."/>
            <person name="Simpson S."/>
            <person name="Scheffler B."/>
            <person name="Saski C."/>
            <person name="Grover C."/>
            <person name="Hu G."/>
            <person name="Conover J."/>
            <person name="Carlson J."/>
            <person name="Shu S."/>
            <person name="Boston L."/>
            <person name="Williams M."/>
            <person name="Peterson D."/>
            <person name="Mcgee K."/>
            <person name="Jones D."/>
            <person name="Wendel J."/>
            <person name="Stelly D."/>
            <person name="Grimwood J."/>
            <person name="Schmutz J."/>
        </authorList>
    </citation>
    <scope>NUCLEOTIDE SEQUENCE [LARGE SCALE GENOMIC DNA]</scope>
    <source>
        <strain evidence="1">1808015.09</strain>
    </source>
</reference>
<dbReference type="PANTHER" id="PTHR35218:SF9">
    <property type="entry name" value="ENDONUCLEASE_EXONUCLEASE_PHOSPHATASE DOMAIN-CONTAINING PROTEIN"/>
    <property type="match status" value="1"/>
</dbReference>
<evidence type="ECO:0000313" key="1">
    <source>
        <dbReference type="EMBL" id="TYH27381.1"/>
    </source>
</evidence>
<keyword evidence="2" id="KW-1185">Reference proteome</keyword>
<evidence type="ECO:0008006" key="3">
    <source>
        <dbReference type="Google" id="ProtNLM"/>
    </source>
</evidence>